<evidence type="ECO:0000256" key="11">
    <source>
        <dbReference type="ARBA" id="ARBA00047906"/>
    </source>
</evidence>
<dbReference type="Proteomes" id="UP000238350">
    <property type="component" value="Unassembled WGS sequence"/>
</dbReference>
<dbReference type="SMART" id="SM00563">
    <property type="entry name" value="PlsC"/>
    <property type="match status" value="1"/>
</dbReference>
<keyword evidence="4" id="KW-1000">Mitochondrion outer membrane</keyword>
<evidence type="ECO:0000256" key="5">
    <source>
        <dbReference type="ARBA" id="ARBA00022792"/>
    </source>
</evidence>
<evidence type="ECO:0000256" key="1">
    <source>
        <dbReference type="ARBA" id="ARBA00004137"/>
    </source>
</evidence>
<dbReference type="Pfam" id="PF01553">
    <property type="entry name" value="Acyltransferase"/>
    <property type="match status" value="1"/>
</dbReference>
<comment type="catalytic activity">
    <reaction evidence="11">
        <text>1'-[1,2-diacyl-sn-glycero-3-phospho],3'-[1-acyl-sn-glycero-3-phospho]-glycerol + a 1,2-diacyl-sn-glycero-3-phosphocholine = a cardiolipin + a 1-acyl-sn-glycero-3-phosphocholine</text>
        <dbReference type="Rhea" id="RHEA:33731"/>
        <dbReference type="ChEBI" id="CHEBI:57643"/>
        <dbReference type="ChEBI" id="CHEBI:58168"/>
        <dbReference type="ChEBI" id="CHEBI:62237"/>
        <dbReference type="ChEBI" id="CHEBI:64743"/>
    </reaction>
    <physiologicalReaction direction="left-to-right" evidence="11">
        <dbReference type="Rhea" id="RHEA:33732"/>
    </physiologicalReaction>
    <physiologicalReaction direction="right-to-left" evidence="11">
        <dbReference type="Rhea" id="RHEA:33733"/>
    </physiologicalReaction>
</comment>
<evidence type="ECO:0000256" key="2">
    <source>
        <dbReference type="ARBA" id="ARBA00010524"/>
    </source>
</evidence>
<organism evidence="14 15">
    <name type="scientific">Wickerhamiella sorbophila</name>
    <dbReference type="NCBI Taxonomy" id="45607"/>
    <lineage>
        <taxon>Eukaryota</taxon>
        <taxon>Fungi</taxon>
        <taxon>Dikarya</taxon>
        <taxon>Ascomycota</taxon>
        <taxon>Saccharomycotina</taxon>
        <taxon>Dipodascomycetes</taxon>
        <taxon>Dipodascales</taxon>
        <taxon>Trichomonascaceae</taxon>
        <taxon>Wickerhamiella</taxon>
    </lineage>
</organism>
<evidence type="ECO:0000256" key="7">
    <source>
        <dbReference type="ARBA" id="ARBA00023128"/>
    </source>
</evidence>
<dbReference type="AlphaFoldDB" id="A0A2T0FNC7"/>
<keyword evidence="3 14" id="KW-0808">Transferase</keyword>
<name>A0A2T0FNC7_9ASCO</name>
<keyword evidence="5" id="KW-0999">Mitochondrion inner membrane</keyword>
<evidence type="ECO:0000256" key="9">
    <source>
        <dbReference type="ARBA" id="ARBA00023315"/>
    </source>
</evidence>
<keyword evidence="9 14" id="KW-0012">Acyltransferase</keyword>
<keyword evidence="7" id="KW-0496">Mitochondrion</keyword>
<evidence type="ECO:0000256" key="8">
    <source>
        <dbReference type="ARBA" id="ARBA00023136"/>
    </source>
</evidence>
<evidence type="ECO:0000259" key="13">
    <source>
        <dbReference type="SMART" id="SM00563"/>
    </source>
</evidence>
<dbReference type="RefSeq" id="XP_024666414.1">
    <property type="nucleotide sequence ID" value="XM_024810646.1"/>
</dbReference>
<gene>
    <name evidence="14" type="ORF">B9G98_04089</name>
</gene>
<dbReference type="EMBL" id="NDIQ01000022">
    <property type="protein sequence ID" value="PRT56469.1"/>
    <property type="molecule type" value="Genomic_DNA"/>
</dbReference>
<proteinExistence type="inferred from homology"/>
<evidence type="ECO:0000256" key="12">
    <source>
        <dbReference type="RuleBase" id="RU365062"/>
    </source>
</evidence>
<evidence type="ECO:0000256" key="6">
    <source>
        <dbReference type="ARBA" id="ARBA00023098"/>
    </source>
</evidence>
<dbReference type="PRINTS" id="PR00979">
    <property type="entry name" value="TAFAZZIN"/>
</dbReference>
<comment type="similarity">
    <text evidence="2 12">Belongs to the taffazin family.</text>
</comment>
<dbReference type="InterPro" id="IPR002123">
    <property type="entry name" value="Plipid/glycerol_acylTrfase"/>
</dbReference>
<reference evidence="14 15" key="1">
    <citation type="submission" date="2017-04" db="EMBL/GenBank/DDBJ databases">
        <title>Genome sequencing of [Candida] sorbophila.</title>
        <authorList>
            <person name="Ahn J.O."/>
        </authorList>
    </citation>
    <scope>NUCLEOTIDE SEQUENCE [LARGE SCALE GENOMIC DNA]</scope>
    <source>
        <strain evidence="14 15">DS02</strain>
    </source>
</reference>
<feature type="domain" description="Phospholipid/glycerol acyltransferase" evidence="13">
    <location>
        <begin position="71"/>
        <end position="221"/>
    </location>
</feature>
<sequence length="333" mass="37836">MSFRGVLKSGREVLLQYPRDSRWWTPLSMATITMVGTASKLFVKGWHRASIKNAYILKEALEQSKREGRGLVTVMNHVSVLDDPLVWGTMPFKMFYTKGYMRWTLGAEDICFKNKLTSMFFSLGQTLSTKRFGAGPFQPALDAAVTLLSRSSDSGYHLTSHDGIPPQVDCPQWVHIYPEGFVHQPFAPHEMTMKYFKWGISRLILEPARPPIVLPIFGHGLQSVFPEDLPKRVLGHGFKRPLLYEVGEPIDETKIAEFRGKWAELAQPYAKEHHVPAQLQTGRDACQLRSEVAAFVRQNVAAVRNLYTKTIEAPEFSQALFWKTQNQVKIKGK</sequence>
<evidence type="ECO:0000313" key="14">
    <source>
        <dbReference type="EMBL" id="PRT56469.1"/>
    </source>
</evidence>
<dbReference type="GO" id="GO:0035965">
    <property type="term" value="P:cardiolipin acyl-chain remodeling"/>
    <property type="evidence" value="ECO:0007669"/>
    <property type="project" value="TreeGrafter"/>
</dbReference>
<protein>
    <recommendedName>
        <fullName evidence="12">Tafazzin family protein</fullName>
    </recommendedName>
</protein>
<dbReference type="GO" id="GO:0005743">
    <property type="term" value="C:mitochondrial inner membrane"/>
    <property type="evidence" value="ECO:0007669"/>
    <property type="project" value="UniProtKB-SubCell"/>
</dbReference>
<keyword evidence="15" id="KW-1185">Reference proteome</keyword>
<comment type="subcellular location">
    <subcellularLocation>
        <location evidence="1">Mitochondrion inner membrane</location>
        <topology evidence="1">Peripheral membrane protein</topology>
        <orientation evidence="1">Intermembrane side</orientation>
    </subcellularLocation>
    <subcellularLocation>
        <location evidence="10">Mitochondrion outer membrane</location>
        <topology evidence="10">Peripheral membrane protein</topology>
        <orientation evidence="10">Intermembrane side</orientation>
    </subcellularLocation>
</comment>
<evidence type="ECO:0000256" key="3">
    <source>
        <dbReference type="ARBA" id="ARBA00022679"/>
    </source>
</evidence>
<dbReference type="OrthoDB" id="193467at2759"/>
<dbReference type="GO" id="GO:0007007">
    <property type="term" value="P:inner mitochondrial membrane organization"/>
    <property type="evidence" value="ECO:0007669"/>
    <property type="project" value="TreeGrafter"/>
</dbReference>
<comment type="caution">
    <text evidence="14">The sequence shown here is derived from an EMBL/GenBank/DDBJ whole genome shotgun (WGS) entry which is preliminary data.</text>
</comment>
<dbReference type="STRING" id="45607.A0A2T0FNC7"/>
<evidence type="ECO:0000256" key="10">
    <source>
        <dbReference type="ARBA" id="ARBA00024323"/>
    </source>
</evidence>
<dbReference type="PANTHER" id="PTHR12497:SF0">
    <property type="entry name" value="TAFAZZIN"/>
    <property type="match status" value="1"/>
</dbReference>
<keyword evidence="6" id="KW-0443">Lipid metabolism</keyword>
<accession>A0A2T0FNC7</accession>
<dbReference type="InterPro" id="IPR000872">
    <property type="entry name" value="Tafazzin"/>
</dbReference>
<keyword evidence="8" id="KW-0472">Membrane</keyword>
<dbReference type="GeneID" id="36517837"/>
<evidence type="ECO:0000313" key="15">
    <source>
        <dbReference type="Proteomes" id="UP000238350"/>
    </source>
</evidence>
<dbReference type="GO" id="GO:0047184">
    <property type="term" value="F:1-acylglycerophosphocholine O-acyltransferase activity"/>
    <property type="evidence" value="ECO:0007669"/>
    <property type="project" value="TreeGrafter"/>
</dbReference>
<dbReference type="CDD" id="cd07989">
    <property type="entry name" value="LPLAT_AGPAT-like"/>
    <property type="match status" value="1"/>
</dbReference>
<evidence type="ECO:0000256" key="4">
    <source>
        <dbReference type="ARBA" id="ARBA00022787"/>
    </source>
</evidence>
<dbReference type="GO" id="GO:0005741">
    <property type="term" value="C:mitochondrial outer membrane"/>
    <property type="evidence" value="ECO:0007669"/>
    <property type="project" value="UniProtKB-SubCell"/>
</dbReference>
<dbReference type="PANTHER" id="PTHR12497">
    <property type="entry name" value="TAZ PROTEIN TAFAZZIN"/>
    <property type="match status" value="1"/>
</dbReference>